<keyword evidence="1" id="KW-0472">Membrane</keyword>
<evidence type="ECO:0000256" key="1">
    <source>
        <dbReference type="SAM" id="Phobius"/>
    </source>
</evidence>
<accession>A0A2M7TIJ0</accession>
<comment type="caution">
    <text evidence="2">The sequence shown here is derived from an EMBL/GenBank/DDBJ whole genome shotgun (WGS) entry which is preliminary data.</text>
</comment>
<proteinExistence type="predicted"/>
<sequence>MYTYFKNHVFQYILILILFAITVTAVSTPIDYVQKLVFIAISLFVYFLWAIWHHWEDHKLTKETWFEYIALMLLLFWLLITIAQ</sequence>
<feature type="transmembrane region" description="Helical" evidence="1">
    <location>
        <begin position="65"/>
        <end position="83"/>
    </location>
</feature>
<feature type="transmembrane region" description="Helical" evidence="1">
    <location>
        <begin position="36"/>
        <end position="53"/>
    </location>
</feature>
<dbReference type="Proteomes" id="UP000228920">
    <property type="component" value="Unassembled WGS sequence"/>
</dbReference>
<organism evidence="2 3">
    <name type="scientific">candidate division WWE3 bacterium CG_4_10_14_0_2_um_filter_41_14</name>
    <dbReference type="NCBI Taxonomy" id="1975072"/>
    <lineage>
        <taxon>Bacteria</taxon>
        <taxon>Katanobacteria</taxon>
    </lineage>
</organism>
<reference evidence="3" key="1">
    <citation type="submission" date="2017-09" db="EMBL/GenBank/DDBJ databases">
        <title>Depth-based differentiation of microbial function through sediment-hosted aquifers and enrichment of novel symbionts in the deep terrestrial subsurface.</title>
        <authorList>
            <person name="Probst A.J."/>
            <person name="Ladd B."/>
            <person name="Jarett J.K."/>
            <person name="Geller-Mcgrath D.E."/>
            <person name="Sieber C.M.K."/>
            <person name="Emerson J.B."/>
            <person name="Anantharaman K."/>
            <person name="Thomas B.C."/>
            <person name="Malmstrom R."/>
            <person name="Stieglmeier M."/>
            <person name="Klingl A."/>
            <person name="Woyke T."/>
            <person name="Ryan C.M."/>
            <person name="Banfield J.F."/>
        </authorList>
    </citation>
    <scope>NUCLEOTIDE SEQUENCE [LARGE SCALE GENOMIC DNA]</scope>
</reference>
<name>A0A2M7TIJ0_UNCKA</name>
<keyword evidence="1" id="KW-1133">Transmembrane helix</keyword>
<evidence type="ECO:0000313" key="3">
    <source>
        <dbReference type="Proteomes" id="UP000228920"/>
    </source>
</evidence>
<keyword evidence="1" id="KW-0812">Transmembrane</keyword>
<dbReference type="EMBL" id="PFNL01000110">
    <property type="protein sequence ID" value="PIZ46191.1"/>
    <property type="molecule type" value="Genomic_DNA"/>
</dbReference>
<gene>
    <name evidence="2" type="ORF">COY32_03880</name>
</gene>
<protein>
    <submittedName>
        <fullName evidence="2">Uncharacterized protein</fullName>
    </submittedName>
</protein>
<feature type="transmembrane region" description="Helical" evidence="1">
    <location>
        <begin position="12"/>
        <end position="30"/>
    </location>
</feature>
<evidence type="ECO:0000313" key="2">
    <source>
        <dbReference type="EMBL" id="PIZ46191.1"/>
    </source>
</evidence>
<dbReference type="AlphaFoldDB" id="A0A2M7TIJ0"/>